<comment type="pathway">
    <text evidence="1">Cell wall biogenesis; peptidoglycan biosynthesis.</text>
</comment>
<dbReference type="GO" id="GO:0009252">
    <property type="term" value="P:peptidoglycan biosynthetic process"/>
    <property type="evidence" value="ECO:0007669"/>
    <property type="project" value="UniProtKB-KW"/>
</dbReference>
<keyword evidence="1" id="KW-0961">Cell wall biogenesis/degradation</keyword>
<protein>
    <recommendedName>
        <fullName evidence="2">L,D-TPase catalytic domain-containing protein</fullName>
    </recommendedName>
</protein>
<reference evidence="3 4" key="1">
    <citation type="submission" date="2016-08" db="EMBL/GenBank/DDBJ databases">
        <title>Whole genome sequence of Mesorhizobium sp. strain UASWS1009 isolated from industrial sewage.</title>
        <authorList>
            <person name="Crovadore J."/>
            <person name="Calmin G."/>
            <person name="Chablais R."/>
            <person name="Cochard B."/>
            <person name="Lefort F."/>
        </authorList>
    </citation>
    <scope>NUCLEOTIDE SEQUENCE [LARGE SCALE GENOMIC DNA]</scope>
    <source>
        <strain evidence="3 4">UASWS1009</strain>
    </source>
</reference>
<dbReference type="GO" id="GO:0016740">
    <property type="term" value="F:transferase activity"/>
    <property type="evidence" value="ECO:0007669"/>
    <property type="project" value="InterPro"/>
</dbReference>
<organism evidence="3 4">
    <name type="scientific">Mesorhizobium hungaricum</name>
    <dbReference type="NCBI Taxonomy" id="1566387"/>
    <lineage>
        <taxon>Bacteria</taxon>
        <taxon>Pseudomonadati</taxon>
        <taxon>Pseudomonadota</taxon>
        <taxon>Alphaproteobacteria</taxon>
        <taxon>Hyphomicrobiales</taxon>
        <taxon>Phyllobacteriaceae</taxon>
        <taxon>Mesorhizobium</taxon>
    </lineage>
</organism>
<evidence type="ECO:0000259" key="2">
    <source>
        <dbReference type="PROSITE" id="PS52029"/>
    </source>
</evidence>
<dbReference type="PANTHER" id="PTHR38589:SF1">
    <property type="entry name" value="BLR0621 PROTEIN"/>
    <property type="match status" value="1"/>
</dbReference>
<dbReference type="AlphaFoldDB" id="A0A1C2DGG9"/>
<proteinExistence type="predicted"/>
<feature type="domain" description="L,D-TPase catalytic" evidence="2">
    <location>
        <begin position="2"/>
        <end position="170"/>
    </location>
</feature>
<keyword evidence="1" id="KW-0573">Peptidoglycan synthesis</keyword>
<comment type="caution">
    <text evidence="3">The sequence shown here is derived from an EMBL/GenBank/DDBJ whole genome shotgun (WGS) entry which is preliminary data.</text>
</comment>
<keyword evidence="4" id="KW-1185">Reference proteome</keyword>
<sequence>MLVVRARPGDGTKGLLQAGSLVFPCALGSGGISSNKREGDGATPLASMRIRSGYFRNDHFAKARRTRLAMATIGPDLGWCEVPDDRNYNRPVTIPYGASHERMKRDDRLYDACLVLDWNIAPRRRGRGSAIFFHLARPGYTPTQGCVAVSAQTMARLLPLLSARTVMKVVR</sequence>
<dbReference type="GO" id="GO:0008360">
    <property type="term" value="P:regulation of cell shape"/>
    <property type="evidence" value="ECO:0007669"/>
    <property type="project" value="UniProtKB-UniRule"/>
</dbReference>
<evidence type="ECO:0000313" key="3">
    <source>
        <dbReference type="EMBL" id="OCX13803.1"/>
    </source>
</evidence>
<dbReference type="GO" id="GO:0071555">
    <property type="term" value="P:cell wall organization"/>
    <property type="evidence" value="ECO:0007669"/>
    <property type="project" value="UniProtKB-UniRule"/>
</dbReference>
<keyword evidence="1" id="KW-0133">Cell shape</keyword>
<evidence type="ECO:0000313" key="4">
    <source>
        <dbReference type="Proteomes" id="UP000094412"/>
    </source>
</evidence>
<evidence type="ECO:0000256" key="1">
    <source>
        <dbReference type="PROSITE-ProRule" id="PRU01373"/>
    </source>
</evidence>
<dbReference type="Pfam" id="PF03734">
    <property type="entry name" value="YkuD"/>
    <property type="match status" value="1"/>
</dbReference>
<name>A0A1C2DGG9_9HYPH</name>
<feature type="active site" description="Nucleophile" evidence="1">
    <location>
        <position position="146"/>
    </location>
</feature>
<feature type="active site" description="Proton donor/acceptor" evidence="1">
    <location>
        <position position="134"/>
    </location>
</feature>
<dbReference type="STRING" id="1566387.QV13_27475"/>
<dbReference type="EMBL" id="MDEO01000036">
    <property type="protein sequence ID" value="OCX13803.1"/>
    <property type="molecule type" value="Genomic_DNA"/>
</dbReference>
<dbReference type="RefSeq" id="WP_024923102.1">
    <property type="nucleotide sequence ID" value="NZ_MDEO01000036.1"/>
</dbReference>
<dbReference type="InterPro" id="IPR005490">
    <property type="entry name" value="LD_TPept_cat_dom"/>
</dbReference>
<accession>A0A1C2DGG9</accession>
<gene>
    <name evidence="3" type="ORF">QV13_27475</name>
</gene>
<dbReference type="Proteomes" id="UP000094412">
    <property type="component" value="Unassembled WGS sequence"/>
</dbReference>
<dbReference type="PANTHER" id="PTHR38589">
    <property type="entry name" value="BLR0621 PROTEIN"/>
    <property type="match status" value="1"/>
</dbReference>
<dbReference type="PROSITE" id="PS52029">
    <property type="entry name" value="LD_TPASE"/>
    <property type="match status" value="1"/>
</dbReference>